<sequence length="681" mass="78054">MSAQIPYIEELISKSKETADFVRAYLPQFTNLDLESAKELVAKLAKGRSYDQILIKNFNGNVDQLARAAAYAFLEGNIPREQLGSILEFREMKLGFAASDATRNKVRVGQFFDKNEQLTPEARSLLPHFLSSEEKERFLSLLKEKPSSDQCFFVVNIPRSLLQNNDENTKRLNGLLQLSNNIKIILKSPTPVIEPEYTPYVQLTDELEEGEKEEQEEFYPTIVFSAGARDALTKAIYGTHAKSLYASLGRFNIDDIERSIRNYGRYASTAYPGVEDETSFHKVIARVFFLTLHDEAHRRLISTIPNFAFDALLQAIDVIREKTNTKWSKEIWDTLDMEVGEFLNETQAFRDQPSSDARTQTFSRLLNAKVYTEDRPMGLFTDSPFIETTWLLMIDIVLNKKNWQIFSIDENAFPEGTFYKDMINCIQKNKLALDREASPVKQVAMMMAQYFNLPAQNLDDVKFEKQGRYLQLSQGTKPFLFTKEVALLLENKKQYHSLIIKEIREGKLSTDQLSEKLTKLIERINSLEEENDPLNLFQSEKLRLIDLVNLSGDEFKQLNFRVIDLLQEGKLTVEKFKQLCASGIIEIVKGYNIYQLISKGKLTISDLEALSPEELTELRDRAIAAAFLSDELTLETFKNPASLRNFKNLSSLKSYAKFFTSEDTPEINQSNAIINNINDNN</sequence>
<proteinExistence type="predicted"/>
<dbReference type="RefSeq" id="WP_115329455.1">
    <property type="nucleotide sequence ID" value="NZ_CAAAHP010000003.1"/>
</dbReference>
<dbReference type="AlphaFoldDB" id="A0A378JG71"/>
<protein>
    <submittedName>
        <fullName evidence="1">Uncharacterized protein</fullName>
    </submittedName>
</protein>
<keyword evidence="2" id="KW-1185">Reference proteome</keyword>
<accession>A0A378JG71</accession>
<gene>
    <name evidence="1" type="ORF">NCTC13316_00040</name>
</gene>
<evidence type="ECO:0000313" key="2">
    <source>
        <dbReference type="Proteomes" id="UP000254794"/>
    </source>
</evidence>
<evidence type="ECO:0000313" key="1">
    <source>
        <dbReference type="EMBL" id="STX49977.1"/>
    </source>
</evidence>
<name>A0A378JG71_9GAMM</name>
<dbReference type="OrthoDB" id="5631665at2"/>
<dbReference type="EMBL" id="UGOD01000001">
    <property type="protein sequence ID" value="STX49977.1"/>
    <property type="molecule type" value="Genomic_DNA"/>
</dbReference>
<reference evidence="1 2" key="1">
    <citation type="submission" date="2018-06" db="EMBL/GenBank/DDBJ databases">
        <authorList>
            <consortium name="Pathogen Informatics"/>
            <person name="Doyle S."/>
        </authorList>
    </citation>
    <scope>NUCLEOTIDE SEQUENCE [LARGE SCALE GENOMIC DNA]</scope>
    <source>
        <strain evidence="1 2">NCTC13316</strain>
    </source>
</reference>
<dbReference type="Proteomes" id="UP000254794">
    <property type="component" value="Unassembled WGS sequence"/>
</dbReference>
<organism evidence="1 2">
    <name type="scientific">Legionella busanensis</name>
    <dbReference type="NCBI Taxonomy" id="190655"/>
    <lineage>
        <taxon>Bacteria</taxon>
        <taxon>Pseudomonadati</taxon>
        <taxon>Pseudomonadota</taxon>
        <taxon>Gammaproteobacteria</taxon>
        <taxon>Legionellales</taxon>
        <taxon>Legionellaceae</taxon>
        <taxon>Legionella</taxon>
    </lineage>
</organism>